<dbReference type="GO" id="GO:0016491">
    <property type="term" value="F:oxidoreductase activity"/>
    <property type="evidence" value="ECO:0007669"/>
    <property type="project" value="UniProtKB-KW"/>
</dbReference>
<reference evidence="2" key="1">
    <citation type="submission" date="2018-05" db="EMBL/GenBank/DDBJ databases">
        <authorList>
            <person name="Lanie J.A."/>
            <person name="Ng W.-L."/>
            <person name="Kazmierczak K.M."/>
            <person name="Andrzejewski T.M."/>
            <person name="Davidsen T.M."/>
            <person name="Wayne K.J."/>
            <person name="Tettelin H."/>
            <person name="Glass J.I."/>
            <person name="Rusch D."/>
            <person name="Podicherti R."/>
            <person name="Tsui H.-C.T."/>
            <person name="Winkler M.E."/>
        </authorList>
    </citation>
    <scope>NUCLEOTIDE SEQUENCE</scope>
</reference>
<feature type="non-terminal residue" evidence="2">
    <location>
        <position position="206"/>
    </location>
</feature>
<dbReference type="Pfam" id="PF13510">
    <property type="entry name" value="Fer2_4"/>
    <property type="match status" value="1"/>
</dbReference>
<dbReference type="InterPro" id="IPR042204">
    <property type="entry name" value="2Fe-2S-bd_N"/>
</dbReference>
<gene>
    <name evidence="2" type="ORF">METZ01_LOCUS160877</name>
</gene>
<protein>
    <submittedName>
        <fullName evidence="2">Uncharacterized protein</fullName>
    </submittedName>
</protein>
<name>A0A382B421_9ZZZZ</name>
<sequence length="206" mass="23250">MSKPRSEPLITTYSSALERIEFEFDEKKYFGLEGDTLAAALLRNGVYLIGRSFKYHRPRGIISAGCEEPNAIVQLETGNITEPNVKATEILIYEGLKAKSQNNWPSVKFDFGAINDIFSPFFPAGFYYKTFMWPPKFWGKYEYFIRKAAGLGKSPTNDDPHQYEHFHYHCDVLIVGGGISGLYAAKLLAKTNLKVLVIEQHPELGG</sequence>
<proteinExistence type="predicted"/>
<dbReference type="EMBL" id="UINC01027929">
    <property type="protein sequence ID" value="SVB08023.1"/>
    <property type="molecule type" value="Genomic_DNA"/>
</dbReference>
<organism evidence="2">
    <name type="scientific">marine metagenome</name>
    <dbReference type="NCBI Taxonomy" id="408172"/>
    <lineage>
        <taxon>unclassified sequences</taxon>
        <taxon>metagenomes</taxon>
        <taxon>ecological metagenomes</taxon>
    </lineage>
</organism>
<dbReference type="Gene3D" id="3.50.50.60">
    <property type="entry name" value="FAD/NAD(P)-binding domain"/>
    <property type="match status" value="1"/>
</dbReference>
<dbReference type="AlphaFoldDB" id="A0A382B421"/>
<accession>A0A382B421</accession>
<evidence type="ECO:0000256" key="1">
    <source>
        <dbReference type="ARBA" id="ARBA00023002"/>
    </source>
</evidence>
<dbReference type="InterPro" id="IPR036188">
    <property type="entry name" value="FAD/NAD-bd_sf"/>
</dbReference>
<dbReference type="Pfam" id="PF13450">
    <property type="entry name" value="NAD_binding_8"/>
    <property type="match status" value="1"/>
</dbReference>
<dbReference type="SUPFAM" id="SSF51905">
    <property type="entry name" value="FAD/NAD(P)-binding domain"/>
    <property type="match status" value="1"/>
</dbReference>
<evidence type="ECO:0000313" key="2">
    <source>
        <dbReference type="EMBL" id="SVB08023.1"/>
    </source>
</evidence>
<dbReference type="PRINTS" id="PR00419">
    <property type="entry name" value="ADXRDTASE"/>
</dbReference>
<keyword evidence="1" id="KW-0560">Oxidoreductase</keyword>
<dbReference type="Gene3D" id="3.10.20.440">
    <property type="entry name" value="2Fe-2S iron-sulphur cluster binding domain, sarcosine oxidase, alpha subunit, N-terminal domain"/>
    <property type="match status" value="1"/>
</dbReference>